<dbReference type="Gene3D" id="3.40.50.1700">
    <property type="entry name" value="Glycoside hydrolase family 3 C-terminal domain"/>
    <property type="match status" value="1"/>
</dbReference>
<name>A0A841SY78_9BACL</name>
<evidence type="ECO:0000256" key="1">
    <source>
        <dbReference type="ARBA" id="ARBA00005336"/>
    </source>
</evidence>
<comment type="caution">
    <text evidence="4">The sequence shown here is derived from an EMBL/GenBank/DDBJ whole genome shotgun (WGS) entry which is preliminary data.</text>
</comment>
<dbReference type="InterPro" id="IPR013783">
    <property type="entry name" value="Ig-like_fold"/>
</dbReference>
<dbReference type="InterPro" id="IPR017853">
    <property type="entry name" value="GH"/>
</dbReference>
<evidence type="ECO:0000259" key="3">
    <source>
        <dbReference type="SMART" id="SM01217"/>
    </source>
</evidence>
<dbReference type="PANTHER" id="PTHR42715">
    <property type="entry name" value="BETA-GLUCOSIDASE"/>
    <property type="match status" value="1"/>
</dbReference>
<sequence length="822" mass="90443">MVLLENDGALPLRSKPGNIALYGNGARHTVKGGTGSGEVNSRVLVTIEQGLEAAGIQVTTKSWLDEYERRLRNAKQAYADKLEAITKERGQSAAVLYYLGNPFKDPRVQAITPEDVRNSDADVAIYVLARNSGEGKDRTLEEGDYRLAEEELEAIRVLARSYDTFIVLLNIGGIVDTTELRRIQGINAVMLIGQLGNVTGYSVADALLGLTIPSGKLTDTWAASYSDYPSSDTFSHVNGELDDEYYKEGIYVGYRYFDTFDISPNYCFGYGRSYTDFSLHTLDVTADEKQVAVTVEVTNAGKLYFGREVVQVYYSAPAGEVEKPYQELAAFAKTKRLAPGESEVLTVSFATNAMASYRERDAAWVLESGTYYVRVGNHSRNTKVAAGIHLPATVKTVQLKNLFHDEDEVREIRSEGRKPYSYASEPMEKQNAKIIPLDPSGIDCETAAYQSDRPVYQDNRPDVRITMDEVRSGSATPEELVAQLSVQEMAELCVGTAREGSSIIGASAGSVPGAGGQTFPLAERGISSLVMADGPAGLRLQPHFRVSKDGELLPGGEMFGDNINPLPEEAPEGAVDYYQYCTAIPIATSLAQSWDMDMIERVGQIVGREMRQFHVHLWLAPGMNIHRNPLCGRNFEYYSEDPLLTGKCAAAETRGVQAYPGQGTTLKHFAANNQEDNRMFTNAHVGERALREIYLKGFEIAVKESNPLAIMTSYNLLNGMHAANHYELIQSVARDEWGFEGIVVSDWYTSMKLFAGERKYPISSSPLCIKAGNDVQMPGCRQNIDDIIAAVDAKEGEAEYPITLGDLQFCALNMIKVIARIP</sequence>
<feature type="domain" description="Fibronectin type III-like" evidence="3">
    <location>
        <begin position="308"/>
        <end position="379"/>
    </location>
</feature>
<dbReference type="InterPro" id="IPR036881">
    <property type="entry name" value="Glyco_hydro_3_C_sf"/>
</dbReference>
<dbReference type="AlphaFoldDB" id="A0A841SY78"/>
<dbReference type="InterPro" id="IPR001764">
    <property type="entry name" value="Glyco_hydro_3_N"/>
</dbReference>
<dbReference type="EMBL" id="JACJVQ010000020">
    <property type="protein sequence ID" value="MBB6637183.1"/>
    <property type="molecule type" value="Genomic_DNA"/>
</dbReference>
<keyword evidence="5" id="KW-1185">Reference proteome</keyword>
<dbReference type="PRINTS" id="PR00133">
    <property type="entry name" value="GLHYDRLASE3"/>
</dbReference>
<dbReference type="Proteomes" id="UP000535838">
    <property type="component" value="Unassembled WGS sequence"/>
</dbReference>
<dbReference type="GO" id="GO:0005975">
    <property type="term" value="P:carbohydrate metabolic process"/>
    <property type="evidence" value="ECO:0007669"/>
    <property type="project" value="InterPro"/>
</dbReference>
<keyword evidence="2 4" id="KW-0378">Hydrolase</keyword>
<dbReference type="Pfam" id="PF14310">
    <property type="entry name" value="Fn3-like"/>
    <property type="match status" value="1"/>
</dbReference>
<dbReference type="Gene3D" id="2.60.40.10">
    <property type="entry name" value="Immunoglobulins"/>
    <property type="match status" value="1"/>
</dbReference>
<dbReference type="InterPro" id="IPR050288">
    <property type="entry name" value="Cellulose_deg_GH3"/>
</dbReference>
<proteinExistence type="inferred from homology"/>
<dbReference type="InterPro" id="IPR002772">
    <property type="entry name" value="Glyco_hydro_3_C"/>
</dbReference>
<protein>
    <submittedName>
        <fullName evidence="4">Glycoside hydrolase family 3 C-terminal domain-containing protein</fullName>
    </submittedName>
</protein>
<dbReference type="GO" id="GO:0004553">
    <property type="term" value="F:hydrolase activity, hydrolyzing O-glycosyl compounds"/>
    <property type="evidence" value="ECO:0007669"/>
    <property type="project" value="InterPro"/>
</dbReference>
<reference evidence="4 5" key="1">
    <citation type="submission" date="2020-08" db="EMBL/GenBank/DDBJ databases">
        <title>Cohnella phylogeny.</title>
        <authorList>
            <person name="Dunlap C."/>
        </authorList>
    </citation>
    <scope>NUCLEOTIDE SEQUENCE [LARGE SCALE GENOMIC DNA]</scope>
    <source>
        <strain evidence="4 5">DSM 25241</strain>
    </source>
</reference>
<dbReference type="SUPFAM" id="SSF52279">
    <property type="entry name" value="Beta-D-glucan exohydrolase, C-terminal domain"/>
    <property type="match status" value="1"/>
</dbReference>
<evidence type="ECO:0000313" key="5">
    <source>
        <dbReference type="Proteomes" id="UP000535838"/>
    </source>
</evidence>
<evidence type="ECO:0000313" key="4">
    <source>
        <dbReference type="EMBL" id="MBB6637183.1"/>
    </source>
</evidence>
<organism evidence="4 5">
    <name type="scientific">Cohnella thailandensis</name>
    <dbReference type="NCBI Taxonomy" id="557557"/>
    <lineage>
        <taxon>Bacteria</taxon>
        <taxon>Bacillati</taxon>
        <taxon>Bacillota</taxon>
        <taxon>Bacilli</taxon>
        <taxon>Bacillales</taxon>
        <taxon>Paenibacillaceae</taxon>
        <taxon>Cohnella</taxon>
    </lineage>
</organism>
<gene>
    <name evidence="4" type="ORF">H7B67_23910</name>
</gene>
<comment type="similarity">
    <text evidence="1">Belongs to the glycosyl hydrolase 3 family.</text>
</comment>
<dbReference type="SMART" id="SM01217">
    <property type="entry name" value="Fn3_like"/>
    <property type="match status" value="1"/>
</dbReference>
<dbReference type="InterPro" id="IPR036962">
    <property type="entry name" value="Glyco_hydro_3_N_sf"/>
</dbReference>
<evidence type="ECO:0000256" key="2">
    <source>
        <dbReference type="ARBA" id="ARBA00022801"/>
    </source>
</evidence>
<dbReference type="Pfam" id="PF00933">
    <property type="entry name" value="Glyco_hydro_3"/>
    <property type="match status" value="1"/>
</dbReference>
<accession>A0A841SY78</accession>
<dbReference type="Gene3D" id="3.20.20.300">
    <property type="entry name" value="Glycoside hydrolase, family 3, N-terminal domain"/>
    <property type="match status" value="1"/>
</dbReference>
<dbReference type="SUPFAM" id="SSF51445">
    <property type="entry name" value="(Trans)glycosidases"/>
    <property type="match status" value="1"/>
</dbReference>
<dbReference type="InterPro" id="IPR026891">
    <property type="entry name" value="Fn3-like"/>
</dbReference>
<dbReference type="Pfam" id="PF01915">
    <property type="entry name" value="Glyco_hydro_3_C"/>
    <property type="match status" value="1"/>
</dbReference>
<dbReference type="PANTHER" id="PTHR42715:SF10">
    <property type="entry name" value="BETA-GLUCOSIDASE"/>
    <property type="match status" value="1"/>
</dbReference>